<organism evidence="2 3">
    <name type="scientific">Campylobacter pinnipediorum subsp. pinnipediorum</name>
    <dbReference type="NCBI Taxonomy" id="1660067"/>
    <lineage>
        <taxon>Bacteria</taxon>
        <taxon>Pseudomonadati</taxon>
        <taxon>Campylobacterota</taxon>
        <taxon>Epsilonproteobacteria</taxon>
        <taxon>Campylobacterales</taxon>
        <taxon>Campylobacteraceae</taxon>
        <taxon>Campylobacter</taxon>
    </lineage>
</organism>
<dbReference type="SUPFAM" id="SSF52833">
    <property type="entry name" value="Thioredoxin-like"/>
    <property type="match status" value="1"/>
</dbReference>
<evidence type="ECO:0000313" key="3">
    <source>
        <dbReference type="Proteomes" id="UP000189728"/>
    </source>
</evidence>
<dbReference type="InterPro" id="IPR036249">
    <property type="entry name" value="Thioredoxin-like_sf"/>
</dbReference>
<name>A0AAX0LCG0_9BACT</name>
<evidence type="ECO:0000259" key="1">
    <source>
        <dbReference type="Pfam" id="PF08534"/>
    </source>
</evidence>
<dbReference type="PANTHER" id="PTHR42852:SF13">
    <property type="entry name" value="PROTEIN DIPZ"/>
    <property type="match status" value="1"/>
</dbReference>
<dbReference type="RefSeq" id="WP_069633110.1">
    <property type="nucleotide sequence ID" value="NZ_CP012546.1"/>
</dbReference>
<dbReference type="GO" id="GO:0016491">
    <property type="term" value="F:oxidoreductase activity"/>
    <property type="evidence" value="ECO:0007669"/>
    <property type="project" value="InterPro"/>
</dbReference>
<dbReference type="Gene3D" id="3.40.30.10">
    <property type="entry name" value="Glutaredoxin"/>
    <property type="match status" value="1"/>
</dbReference>
<reference evidence="2 3" key="1">
    <citation type="submission" date="2016-08" db="EMBL/GenBank/DDBJ databases">
        <title>Campylobacter species from sea mammals.</title>
        <authorList>
            <person name="Gilbert M.J."/>
            <person name="Byrne B.A."/>
            <person name="Zomer A.L."/>
            <person name="Wagenaar J.A."/>
        </authorList>
    </citation>
    <scope>NUCLEOTIDE SEQUENCE [LARGE SCALE GENOMIC DNA]</scope>
    <source>
        <strain evidence="2 3">1105248</strain>
    </source>
</reference>
<accession>A0AAX0LCG0</accession>
<comment type="caution">
    <text evidence="2">The sequence shown here is derived from an EMBL/GenBank/DDBJ whole genome shotgun (WGS) entry which is preliminary data.</text>
</comment>
<evidence type="ECO:0000313" key="2">
    <source>
        <dbReference type="EMBL" id="OPA82161.1"/>
    </source>
</evidence>
<dbReference type="Proteomes" id="UP000189728">
    <property type="component" value="Unassembled WGS sequence"/>
</dbReference>
<dbReference type="InterPro" id="IPR013740">
    <property type="entry name" value="Redoxin"/>
</dbReference>
<proteinExistence type="predicted"/>
<dbReference type="InterPro" id="IPR050553">
    <property type="entry name" value="Thioredoxin_ResA/DsbE_sf"/>
</dbReference>
<feature type="domain" description="Redoxin" evidence="1">
    <location>
        <begin position="52"/>
        <end position="154"/>
    </location>
</feature>
<dbReference type="PANTHER" id="PTHR42852">
    <property type="entry name" value="THIOL:DISULFIDE INTERCHANGE PROTEIN DSBE"/>
    <property type="match status" value="1"/>
</dbReference>
<dbReference type="CDD" id="cd02966">
    <property type="entry name" value="TlpA_like_family"/>
    <property type="match status" value="1"/>
</dbReference>
<dbReference type="EMBL" id="MCRK01000001">
    <property type="protein sequence ID" value="OPA82161.1"/>
    <property type="molecule type" value="Genomic_DNA"/>
</dbReference>
<dbReference type="Pfam" id="PF08534">
    <property type="entry name" value="Redoxin"/>
    <property type="match status" value="1"/>
</dbReference>
<dbReference type="AlphaFoldDB" id="A0AAX0LCG0"/>
<sequence>MKKYIKYLFVGFIAVFFISCNDKYSKNHILLNDTQGIKTEYFPTDRRLKIGDKPYFLFFFSSSCGVCKAQIPILNELNSKFGDKIQFVGVLGGTRGFDKDIELLKQHNIEFKTTSDKVSVDYFSRAVGGVMGVPASFIFDKNGKMVEKFIGLIPENTLKEKIKFYTN</sequence>
<protein>
    <submittedName>
        <fullName evidence="2">Thioredoxin</fullName>
    </submittedName>
</protein>
<gene>
    <name evidence="2" type="ORF">BFG04_07100</name>
</gene>